<dbReference type="EMBL" id="KZ679011">
    <property type="protein sequence ID" value="PSS18848.1"/>
    <property type="molecule type" value="Genomic_DNA"/>
</dbReference>
<protein>
    <submittedName>
        <fullName evidence="2">Uncharacterized protein</fullName>
    </submittedName>
</protein>
<keyword evidence="3" id="KW-1185">Reference proteome</keyword>
<dbReference type="GeneID" id="36573148"/>
<gene>
    <name evidence="2" type="ORF">M430DRAFT_244523</name>
</gene>
<dbReference type="RefSeq" id="XP_024721200.1">
    <property type="nucleotide sequence ID" value="XM_024865067.1"/>
</dbReference>
<dbReference type="Proteomes" id="UP000241818">
    <property type="component" value="Unassembled WGS sequence"/>
</dbReference>
<dbReference type="InParanoid" id="A0A2T3B2R3"/>
<organism evidence="2 3">
    <name type="scientific">Amorphotheca resinae ATCC 22711</name>
    <dbReference type="NCBI Taxonomy" id="857342"/>
    <lineage>
        <taxon>Eukaryota</taxon>
        <taxon>Fungi</taxon>
        <taxon>Dikarya</taxon>
        <taxon>Ascomycota</taxon>
        <taxon>Pezizomycotina</taxon>
        <taxon>Leotiomycetes</taxon>
        <taxon>Helotiales</taxon>
        <taxon>Amorphothecaceae</taxon>
        <taxon>Amorphotheca</taxon>
    </lineage>
</organism>
<dbReference type="AlphaFoldDB" id="A0A2T3B2R3"/>
<feature type="region of interest" description="Disordered" evidence="1">
    <location>
        <begin position="44"/>
        <end position="71"/>
    </location>
</feature>
<sequence>MLCHAMPCQTTVSTTPVDTVQCCRPFPLEQTNLCPSLWRQSTDIQTRASAPSPSPSSSQEPDDRILDAPPSPIIHPDPIVIDALMICRADSVVAGPGSRLRRRPSNNVARVASLSLRLAAISVSPTTPHIIIASHAHRIAARRRSFRTLGSATTPTQLKPCCWGLVGWTGLSEGGAAAWT</sequence>
<evidence type="ECO:0000313" key="2">
    <source>
        <dbReference type="EMBL" id="PSS18848.1"/>
    </source>
</evidence>
<accession>A0A2T3B2R3</accession>
<evidence type="ECO:0000313" key="3">
    <source>
        <dbReference type="Proteomes" id="UP000241818"/>
    </source>
</evidence>
<evidence type="ECO:0000256" key="1">
    <source>
        <dbReference type="SAM" id="MobiDB-lite"/>
    </source>
</evidence>
<name>A0A2T3B2R3_AMORE</name>
<reference evidence="2 3" key="1">
    <citation type="journal article" date="2018" name="New Phytol.">
        <title>Comparative genomics and transcriptomics depict ericoid mycorrhizal fungi as versatile saprotrophs and plant mutualists.</title>
        <authorList>
            <person name="Martino E."/>
            <person name="Morin E."/>
            <person name="Grelet G.A."/>
            <person name="Kuo A."/>
            <person name="Kohler A."/>
            <person name="Daghino S."/>
            <person name="Barry K.W."/>
            <person name="Cichocki N."/>
            <person name="Clum A."/>
            <person name="Dockter R.B."/>
            <person name="Hainaut M."/>
            <person name="Kuo R.C."/>
            <person name="LaButti K."/>
            <person name="Lindahl B.D."/>
            <person name="Lindquist E.A."/>
            <person name="Lipzen A."/>
            <person name="Khouja H.R."/>
            <person name="Magnuson J."/>
            <person name="Murat C."/>
            <person name="Ohm R.A."/>
            <person name="Singer S.W."/>
            <person name="Spatafora J.W."/>
            <person name="Wang M."/>
            <person name="Veneault-Fourrey C."/>
            <person name="Henrissat B."/>
            <person name="Grigoriev I.V."/>
            <person name="Martin F.M."/>
            <person name="Perotto S."/>
        </authorList>
    </citation>
    <scope>NUCLEOTIDE SEQUENCE [LARGE SCALE GENOMIC DNA]</scope>
    <source>
        <strain evidence="2 3">ATCC 22711</strain>
    </source>
</reference>
<proteinExistence type="predicted"/>
<feature type="compositionally biased region" description="Low complexity" evidence="1">
    <location>
        <begin position="48"/>
        <end position="58"/>
    </location>
</feature>